<dbReference type="Proteomes" id="UP000295496">
    <property type="component" value="Unassembled WGS sequence"/>
</dbReference>
<organism evidence="1 2">
    <name type="scientific">Lonepinella koalarum</name>
    <dbReference type="NCBI Taxonomy" id="53417"/>
    <lineage>
        <taxon>Bacteria</taxon>
        <taxon>Pseudomonadati</taxon>
        <taxon>Pseudomonadota</taxon>
        <taxon>Gammaproteobacteria</taxon>
        <taxon>Pasteurellales</taxon>
        <taxon>Pasteurellaceae</taxon>
        <taxon>Lonepinella</taxon>
    </lineage>
</organism>
<dbReference type="AlphaFoldDB" id="A0A4R1KRE0"/>
<evidence type="ECO:0008006" key="3">
    <source>
        <dbReference type="Google" id="ProtNLM"/>
    </source>
</evidence>
<protein>
    <recommendedName>
        <fullName evidence="3">ParE-like toxin of type II ParDE toxin-antitoxin system</fullName>
    </recommendedName>
</protein>
<gene>
    <name evidence="1" type="ORF">EV692_1999</name>
</gene>
<sequence>MPKLILTQKAQSNLDKIIENIVDYTGYELSGIKLSNDLYEKMELIAFMPTIGRCRDDGSLETFCRNYRMFTKLLMILFTLKP</sequence>
<name>A0A4R1KRE0_9PAST</name>
<evidence type="ECO:0000313" key="2">
    <source>
        <dbReference type="Proteomes" id="UP000295496"/>
    </source>
</evidence>
<keyword evidence="2" id="KW-1185">Reference proteome</keyword>
<accession>A0A4R1KRE0</accession>
<comment type="caution">
    <text evidence="1">The sequence shown here is derived from an EMBL/GenBank/DDBJ whole genome shotgun (WGS) entry which is preliminary data.</text>
</comment>
<proteinExistence type="predicted"/>
<reference evidence="1 2" key="1">
    <citation type="submission" date="2019-03" db="EMBL/GenBank/DDBJ databases">
        <title>Genomic Encyclopedia of Type Strains, Phase IV (KMG-IV): sequencing the most valuable type-strain genomes for metagenomic binning, comparative biology and taxonomic classification.</title>
        <authorList>
            <person name="Goeker M."/>
        </authorList>
    </citation>
    <scope>NUCLEOTIDE SEQUENCE [LARGE SCALE GENOMIC DNA]</scope>
    <source>
        <strain evidence="1 2">DSM 10053</strain>
    </source>
</reference>
<evidence type="ECO:0000313" key="1">
    <source>
        <dbReference type="EMBL" id="TCK67093.1"/>
    </source>
</evidence>
<dbReference type="EMBL" id="SMGJ01000007">
    <property type="protein sequence ID" value="TCK67093.1"/>
    <property type="molecule type" value="Genomic_DNA"/>
</dbReference>
<dbReference type="RefSeq" id="WP_243640872.1">
    <property type="nucleotide sequence ID" value="NZ_CP170642.1"/>
</dbReference>